<name>A0A1I3ANW0_9LACT</name>
<dbReference type="EMBL" id="FOQE01000001">
    <property type="protein sequence ID" value="SFH51724.1"/>
    <property type="molecule type" value="Genomic_DNA"/>
</dbReference>
<keyword evidence="3" id="KW-0949">S-adenosyl-L-methionine</keyword>
<organism evidence="5 6">
    <name type="scientific">Pisciglobus halotolerans</name>
    <dbReference type="NCBI Taxonomy" id="745365"/>
    <lineage>
        <taxon>Bacteria</taxon>
        <taxon>Bacillati</taxon>
        <taxon>Bacillota</taxon>
        <taxon>Bacilli</taxon>
        <taxon>Lactobacillales</taxon>
        <taxon>Carnobacteriaceae</taxon>
    </lineage>
</organism>
<dbReference type="InterPro" id="IPR000780">
    <property type="entry name" value="CheR_MeTrfase"/>
</dbReference>
<feature type="domain" description="CheR-type methyltransferase" evidence="4">
    <location>
        <begin position="1"/>
        <end position="259"/>
    </location>
</feature>
<evidence type="ECO:0000313" key="6">
    <source>
        <dbReference type="Proteomes" id="UP000198668"/>
    </source>
</evidence>
<reference evidence="5 6" key="1">
    <citation type="submission" date="2016-10" db="EMBL/GenBank/DDBJ databases">
        <authorList>
            <person name="de Groot N.N."/>
        </authorList>
    </citation>
    <scope>NUCLEOTIDE SEQUENCE [LARGE SCALE GENOMIC DNA]</scope>
    <source>
        <strain evidence="5 6">DSM 27630</strain>
    </source>
</reference>
<keyword evidence="6" id="KW-1185">Reference proteome</keyword>
<dbReference type="InterPro" id="IPR050903">
    <property type="entry name" value="Bact_Chemotaxis_MeTrfase"/>
</dbReference>
<dbReference type="GO" id="GO:0008757">
    <property type="term" value="F:S-adenosylmethionine-dependent methyltransferase activity"/>
    <property type="evidence" value="ECO:0007669"/>
    <property type="project" value="InterPro"/>
</dbReference>
<dbReference type="SUPFAM" id="SSF47757">
    <property type="entry name" value="Chemotaxis receptor methyltransferase CheR, N-terminal domain"/>
    <property type="match status" value="1"/>
</dbReference>
<gene>
    <name evidence="5" type="ORF">SAMN04489868_10186</name>
</gene>
<dbReference type="InterPro" id="IPR022641">
    <property type="entry name" value="CheR_N"/>
</dbReference>
<dbReference type="Gene3D" id="3.40.50.150">
    <property type="entry name" value="Vaccinia Virus protein VP39"/>
    <property type="match status" value="1"/>
</dbReference>
<evidence type="ECO:0000313" key="5">
    <source>
        <dbReference type="EMBL" id="SFH51724.1"/>
    </source>
</evidence>
<dbReference type="RefSeq" id="WP_092090726.1">
    <property type="nucleotide sequence ID" value="NZ_FOQE01000001.1"/>
</dbReference>
<accession>A0A1I3ANW0</accession>
<dbReference type="Proteomes" id="UP000198668">
    <property type="component" value="Unassembled WGS sequence"/>
</dbReference>
<dbReference type="PANTHER" id="PTHR24422">
    <property type="entry name" value="CHEMOTAXIS PROTEIN METHYLTRANSFERASE"/>
    <property type="match status" value="1"/>
</dbReference>
<evidence type="ECO:0000256" key="1">
    <source>
        <dbReference type="ARBA" id="ARBA00022603"/>
    </source>
</evidence>
<protein>
    <submittedName>
        <fullName evidence="5">Chemotaxis protein methyltransferase CheR</fullName>
    </submittedName>
</protein>
<keyword evidence="1 5" id="KW-0489">Methyltransferase</keyword>
<dbReference type="InterPro" id="IPR022642">
    <property type="entry name" value="CheR_C"/>
</dbReference>
<sequence length="260" mass="30678">MELNYDFFYKWAKQYLKLNLDSYKEKQLQRRIATVMKNTGAATLEEYALEIQRNPAIKQRFLDYITINVTDFFRNQDIFEEFEEQLVQQLAPKFSDLKIWSAACSIGSEPYSMAMMLDKHGIATREKILATDIDETILKRAKEGIYSEIEMKNIRATDWVDYFDLAEKTYYLSPAIKQKVRFKKHDLIADPYPDKCHVILCRNVTIYFKNDVKDEMYRKFSEALVPGGLFFTGATETIYDPKAYGLRKISSFIYEKEHRC</sequence>
<dbReference type="OrthoDB" id="9816309at2"/>
<evidence type="ECO:0000256" key="2">
    <source>
        <dbReference type="ARBA" id="ARBA00022679"/>
    </source>
</evidence>
<dbReference type="AlphaFoldDB" id="A0A1I3ANW0"/>
<dbReference type="PROSITE" id="PS50123">
    <property type="entry name" value="CHER"/>
    <property type="match status" value="1"/>
</dbReference>
<dbReference type="GO" id="GO:0032259">
    <property type="term" value="P:methylation"/>
    <property type="evidence" value="ECO:0007669"/>
    <property type="project" value="UniProtKB-KW"/>
</dbReference>
<dbReference type="Pfam" id="PF01739">
    <property type="entry name" value="CheR"/>
    <property type="match status" value="1"/>
</dbReference>
<dbReference type="PRINTS" id="PR00996">
    <property type="entry name" value="CHERMTFRASE"/>
</dbReference>
<evidence type="ECO:0000259" key="4">
    <source>
        <dbReference type="PROSITE" id="PS50123"/>
    </source>
</evidence>
<proteinExistence type="predicted"/>
<dbReference type="SUPFAM" id="SSF53335">
    <property type="entry name" value="S-adenosyl-L-methionine-dependent methyltransferases"/>
    <property type="match status" value="1"/>
</dbReference>
<evidence type="ECO:0000256" key="3">
    <source>
        <dbReference type="ARBA" id="ARBA00022691"/>
    </source>
</evidence>
<dbReference type="Pfam" id="PF03705">
    <property type="entry name" value="CheR_N"/>
    <property type="match status" value="1"/>
</dbReference>
<dbReference type="InterPro" id="IPR029063">
    <property type="entry name" value="SAM-dependent_MTases_sf"/>
</dbReference>
<keyword evidence="2 5" id="KW-0808">Transferase</keyword>
<dbReference type="SMART" id="SM00138">
    <property type="entry name" value="MeTrc"/>
    <property type="match status" value="1"/>
</dbReference>
<dbReference type="PANTHER" id="PTHR24422:SF19">
    <property type="entry name" value="CHEMOTAXIS PROTEIN METHYLTRANSFERASE"/>
    <property type="match status" value="1"/>
</dbReference>